<evidence type="ECO:0000256" key="1">
    <source>
        <dbReference type="SAM" id="Phobius"/>
    </source>
</evidence>
<dbReference type="RefSeq" id="YP_009843153.1">
    <property type="nucleotide sequence ID" value="NC_048747.1"/>
</dbReference>
<keyword evidence="1" id="KW-1133">Transmembrane helix</keyword>
<organism evidence="2 3">
    <name type="scientific">Vibrio phage 2 TSL-2019</name>
    <dbReference type="NCBI Taxonomy" id="2508172"/>
    <lineage>
        <taxon>Viruses</taxon>
        <taxon>Duplodnaviria</taxon>
        <taxon>Heunggongvirae</taxon>
        <taxon>Uroviricota</taxon>
        <taxon>Caudoviricetes</taxon>
        <taxon>Chimalliviridae</taxon>
        <taxon>Gorgonvirinae</taxon>
        <taxon>Aphroditevirus</taxon>
        <taxon>Aphroditevirus av2TSL2019</taxon>
    </lineage>
</organism>
<protein>
    <submittedName>
        <fullName evidence="2">Uncharacterized protein</fullName>
    </submittedName>
</protein>
<dbReference type="EMBL" id="MK368614">
    <property type="protein sequence ID" value="QAU04206.1"/>
    <property type="molecule type" value="Genomic_DNA"/>
</dbReference>
<proteinExistence type="predicted"/>
<name>A0A513PW70_9CAUD</name>
<sequence>MIFVIMFIVLLSAGFVFGPEHYQSLYLIMILVVSAGWCVMKLLDNKEESRFRVTATRKRGVTSFCIYDHNLKTEYQLDVQESCEPGSSVEPAYDSLNRMVFLTHNFERDSLNLVKHLSSLNEEERSSVSDHFFNLMLVLTHQKPVISHTCYEDYSISESAKEHLASSLRLAI</sequence>
<dbReference type="GeneID" id="55613419"/>
<keyword evidence="1" id="KW-0472">Membrane</keyword>
<evidence type="ECO:0000313" key="2">
    <source>
        <dbReference type="EMBL" id="QAU04206.1"/>
    </source>
</evidence>
<keyword evidence="1" id="KW-0812">Transmembrane</keyword>
<evidence type="ECO:0000313" key="3">
    <source>
        <dbReference type="Proteomes" id="UP000320660"/>
    </source>
</evidence>
<accession>A0A513PW70</accession>
<reference evidence="2 3" key="1">
    <citation type="submission" date="2019-01" db="EMBL/GenBank/DDBJ databases">
        <authorList>
            <person name="Le T.S."/>
            <person name="Kurtboke I."/>
        </authorList>
    </citation>
    <scope>NUCLEOTIDE SEQUENCE [LARGE SCALE GENOMIC DNA]</scope>
</reference>
<dbReference type="KEGG" id="vg:55613419"/>
<feature type="transmembrane region" description="Helical" evidence="1">
    <location>
        <begin position="24"/>
        <end position="43"/>
    </location>
</feature>
<dbReference type="Proteomes" id="UP000320660">
    <property type="component" value="Segment"/>
</dbReference>
<keyword evidence="3" id="KW-1185">Reference proteome</keyword>